<reference evidence="5 6" key="1">
    <citation type="submission" date="2022-06" db="EMBL/GenBank/DDBJ databases">
        <title>Isolation of gut microbiota from human fecal samples.</title>
        <authorList>
            <person name="Pamer E.G."/>
            <person name="Barat B."/>
            <person name="Waligurski E."/>
            <person name="Medina S."/>
            <person name="Paddock L."/>
            <person name="Mostad J."/>
        </authorList>
    </citation>
    <scope>NUCLEOTIDE SEQUENCE [LARGE SCALE GENOMIC DNA]</scope>
    <source>
        <strain evidence="5 6">DFI.9.90</strain>
    </source>
</reference>
<dbReference type="Pfam" id="PF12833">
    <property type="entry name" value="HTH_18"/>
    <property type="match status" value="1"/>
</dbReference>
<dbReference type="Proteomes" id="UP001205919">
    <property type="component" value="Unassembled WGS sequence"/>
</dbReference>
<dbReference type="InterPro" id="IPR009057">
    <property type="entry name" value="Homeodomain-like_sf"/>
</dbReference>
<dbReference type="PANTHER" id="PTHR47893">
    <property type="entry name" value="REGULATORY PROTEIN PCHR"/>
    <property type="match status" value="1"/>
</dbReference>
<dbReference type="EMBL" id="JANFYT010000008">
    <property type="protein sequence ID" value="MCQ4813786.1"/>
    <property type="molecule type" value="Genomic_DNA"/>
</dbReference>
<evidence type="ECO:0000313" key="5">
    <source>
        <dbReference type="EMBL" id="MCQ4813786.1"/>
    </source>
</evidence>
<evidence type="ECO:0000259" key="4">
    <source>
        <dbReference type="PROSITE" id="PS01124"/>
    </source>
</evidence>
<dbReference type="Gene3D" id="1.10.10.60">
    <property type="entry name" value="Homeodomain-like"/>
    <property type="match status" value="1"/>
</dbReference>
<evidence type="ECO:0000256" key="2">
    <source>
        <dbReference type="ARBA" id="ARBA00023125"/>
    </source>
</evidence>
<dbReference type="RefSeq" id="WP_256181666.1">
    <property type="nucleotide sequence ID" value="NZ_DBEWVB010000165.1"/>
</dbReference>
<dbReference type="GO" id="GO:0003700">
    <property type="term" value="F:DNA-binding transcription factor activity"/>
    <property type="evidence" value="ECO:0007669"/>
    <property type="project" value="InterPro"/>
</dbReference>
<dbReference type="GO" id="GO:0043565">
    <property type="term" value="F:sequence-specific DNA binding"/>
    <property type="evidence" value="ECO:0007669"/>
    <property type="project" value="InterPro"/>
</dbReference>
<keyword evidence="3" id="KW-0804">Transcription</keyword>
<sequence>MTDAGDRSALHLGNGSGEGDIFLYRVFPGCELAYNDISMGGCVAPRGRARGAAIEISHCLSGRCERCFENRSRCCLGPGDLLVCPPPAHGTVFSFPSKRYCGISVIIEPGALPADLKRDLKLLFVDLEKIEALARGGGRGFIMRGEASVEHIFSGLYSVREERKEGYMKVKVVELLLFLSDLEERGRPAAVKYTDRRHERLMIGVRDFIAGNIGMHHTIAELSRRFGISQTVMKRAFREVCGTSPYAFLRACRLQAARDLLKEEGFTVADIAAKIGYENPNKFTSAFHKFYGVSPMEYRKKCPNG</sequence>
<accession>A0AAW5K1M4</accession>
<name>A0AAW5K1M4_9BACT</name>
<evidence type="ECO:0000313" key="6">
    <source>
        <dbReference type="Proteomes" id="UP001205919"/>
    </source>
</evidence>
<dbReference type="PRINTS" id="PR00032">
    <property type="entry name" value="HTHARAC"/>
</dbReference>
<proteinExistence type="predicted"/>
<protein>
    <submittedName>
        <fullName evidence="5">AraC family transcriptional regulator</fullName>
    </submittedName>
</protein>
<gene>
    <name evidence="5" type="ORF">NE630_05005</name>
</gene>
<dbReference type="SMART" id="SM00342">
    <property type="entry name" value="HTH_ARAC"/>
    <property type="match status" value="1"/>
</dbReference>
<dbReference type="AlphaFoldDB" id="A0AAW5K1M4"/>
<keyword evidence="1" id="KW-0805">Transcription regulation</keyword>
<dbReference type="InterPro" id="IPR053142">
    <property type="entry name" value="PchR_regulatory_protein"/>
</dbReference>
<evidence type="ECO:0000256" key="1">
    <source>
        <dbReference type="ARBA" id="ARBA00023015"/>
    </source>
</evidence>
<keyword evidence="2" id="KW-0238">DNA-binding</keyword>
<dbReference type="PANTHER" id="PTHR47893:SF1">
    <property type="entry name" value="REGULATORY PROTEIN PCHR"/>
    <property type="match status" value="1"/>
</dbReference>
<dbReference type="InterPro" id="IPR018060">
    <property type="entry name" value="HTH_AraC"/>
</dbReference>
<evidence type="ECO:0000256" key="3">
    <source>
        <dbReference type="ARBA" id="ARBA00023163"/>
    </source>
</evidence>
<dbReference type="SUPFAM" id="SSF46689">
    <property type="entry name" value="Homeodomain-like"/>
    <property type="match status" value="2"/>
</dbReference>
<feature type="domain" description="HTH araC/xylS-type" evidence="4">
    <location>
        <begin position="203"/>
        <end position="301"/>
    </location>
</feature>
<comment type="caution">
    <text evidence="5">The sequence shown here is derived from an EMBL/GenBank/DDBJ whole genome shotgun (WGS) entry which is preliminary data.</text>
</comment>
<dbReference type="InterPro" id="IPR020449">
    <property type="entry name" value="Tscrpt_reg_AraC-type_HTH"/>
</dbReference>
<dbReference type="PROSITE" id="PS01124">
    <property type="entry name" value="HTH_ARAC_FAMILY_2"/>
    <property type="match status" value="1"/>
</dbReference>
<organism evidence="5 6">
    <name type="scientific">Cloacibacillus evryensis</name>
    <dbReference type="NCBI Taxonomy" id="508460"/>
    <lineage>
        <taxon>Bacteria</taxon>
        <taxon>Thermotogati</taxon>
        <taxon>Synergistota</taxon>
        <taxon>Synergistia</taxon>
        <taxon>Synergistales</taxon>
        <taxon>Synergistaceae</taxon>
        <taxon>Cloacibacillus</taxon>
    </lineage>
</organism>
<keyword evidence="6" id="KW-1185">Reference proteome</keyword>